<name>A0A6P5LHW4_PHACI</name>
<dbReference type="AlphaFoldDB" id="A0A6P5LHW4"/>
<dbReference type="InParanoid" id="A0A6P5LHW4"/>
<dbReference type="Proteomes" id="UP000515140">
    <property type="component" value="Unplaced"/>
</dbReference>
<keyword evidence="2" id="KW-1185">Reference proteome</keyword>
<evidence type="ECO:0000313" key="3">
    <source>
        <dbReference type="RefSeq" id="XP_020857348.1"/>
    </source>
</evidence>
<sequence>MVAEETLNTLGDLFFLLKPTKLNCQLCWLISHVLMMSKADVKPFYIIQCLSRLLEAVAAGECGSVNLASKLDDLVVLLSSQMIWKVINSDSHTLQNHNMALKSFHIMTRLCHQEMVKLFLKSMNCRDITEVIVTLHIFRDVFQEVPQTMELKAEVMETIINLIKENSKSVRLPLLQFIEKLGAYNYFTLQQGDVVINHLIKLSEIGSISDEETQELSVSILHLVALLKLINVLCQPMSPMAFVPLCKTATDVALKVQDLGHTPYLGSHHFNPTEYPSPQVVFVTLLFSIHTSLTIDDDDWLNDLIKAMLKKIQSLKWSQQGKEKSFLYRLIGYTLRGSEDHSFVSLMLADILNGAQEEELERDLRPQAPGRRHMLEKVRVLEHRIFEQGLQTLQSGVFFQKKILIGIFYFYNQLHFQVYSSPSSILSGEPCLVQRINKKHKAVQQN</sequence>
<dbReference type="RefSeq" id="XP_020857348.1">
    <property type="nucleotide sequence ID" value="XM_021001689.1"/>
</dbReference>
<dbReference type="KEGG" id="pcw:110218753"/>
<dbReference type="Pfam" id="PF23210">
    <property type="entry name" value="HEAT_Maestro_2"/>
    <property type="match status" value="2"/>
</dbReference>
<accession>A0A6P5LHW4</accession>
<dbReference type="InterPro" id="IPR016024">
    <property type="entry name" value="ARM-type_fold"/>
</dbReference>
<feature type="domain" description="MROH2B-like HEAT-repeats" evidence="1">
    <location>
        <begin position="290"/>
        <end position="362"/>
    </location>
</feature>
<evidence type="ECO:0000313" key="2">
    <source>
        <dbReference type="Proteomes" id="UP000515140"/>
    </source>
</evidence>
<protein>
    <submittedName>
        <fullName evidence="3">Uncharacterized protein LOC110218753 isoform X1</fullName>
    </submittedName>
</protein>
<dbReference type="GeneID" id="110218753"/>
<dbReference type="InterPro" id="IPR055408">
    <property type="entry name" value="HEAT_MROH2B-like"/>
</dbReference>
<gene>
    <name evidence="3" type="primary">LOC110218753</name>
</gene>
<evidence type="ECO:0000259" key="1">
    <source>
        <dbReference type="Pfam" id="PF23210"/>
    </source>
</evidence>
<organism evidence="2 3">
    <name type="scientific">Phascolarctos cinereus</name>
    <name type="common">Koala</name>
    <dbReference type="NCBI Taxonomy" id="38626"/>
    <lineage>
        <taxon>Eukaryota</taxon>
        <taxon>Metazoa</taxon>
        <taxon>Chordata</taxon>
        <taxon>Craniata</taxon>
        <taxon>Vertebrata</taxon>
        <taxon>Euteleostomi</taxon>
        <taxon>Mammalia</taxon>
        <taxon>Metatheria</taxon>
        <taxon>Diprotodontia</taxon>
        <taxon>Phascolarctidae</taxon>
        <taxon>Phascolarctos</taxon>
    </lineage>
</organism>
<reference evidence="3" key="1">
    <citation type="submission" date="2025-08" db="UniProtKB">
        <authorList>
            <consortium name="RefSeq"/>
        </authorList>
    </citation>
    <scope>IDENTIFICATION</scope>
    <source>
        <tissue evidence="3">Spleen</tissue>
    </source>
</reference>
<proteinExistence type="predicted"/>
<feature type="domain" description="MROH2B-like HEAT-repeats" evidence="1">
    <location>
        <begin position="20"/>
        <end position="200"/>
    </location>
</feature>
<dbReference type="SUPFAM" id="SSF48371">
    <property type="entry name" value="ARM repeat"/>
    <property type="match status" value="1"/>
</dbReference>